<comment type="caution">
    <text evidence="1">The sequence shown here is derived from an EMBL/GenBank/DDBJ whole genome shotgun (WGS) entry which is preliminary data.</text>
</comment>
<evidence type="ECO:0000313" key="2">
    <source>
        <dbReference type="Proteomes" id="UP000649617"/>
    </source>
</evidence>
<dbReference type="AlphaFoldDB" id="A0A812T3Y6"/>
<keyword evidence="2" id="KW-1185">Reference proteome</keyword>
<proteinExistence type="predicted"/>
<protein>
    <submittedName>
        <fullName evidence="1">Uncharacterized protein</fullName>
    </submittedName>
</protein>
<gene>
    <name evidence="1" type="ORF">SPIL2461_LOCUS13528</name>
</gene>
<name>A0A812T3Y6_SYMPI</name>
<dbReference type="EMBL" id="CAJNIZ010029668">
    <property type="protein sequence ID" value="CAE7517769.1"/>
    <property type="molecule type" value="Genomic_DNA"/>
</dbReference>
<accession>A0A812T3Y6</accession>
<dbReference type="OrthoDB" id="412996at2759"/>
<dbReference type="Proteomes" id="UP000649617">
    <property type="component" value="Unassembled WGS sequence"/>
</dbReference>
<organism evidence="1 2">
    <name type="scientific">Symbiodinium pilosum</name>
    <name type="common">Dinoflagellate</name>
    <dbReference type="NCBI Taxonomy" id="2952"/>
    <lineage>
        <taxon>Eukaryota</taxon>
        <taxon>Sar</taxon>
        <taxon>Alveolata</taxon>
        <taxon>Dinophyceae</taxon>
        <taxon>Suessiales</taxon>
        <taxon>Symbiodiniaceae</taxon>
        <taxon>Symbiodinium</taxon>
    </lineage>
</organism>
<evidence type="ECO:0000313" key="1">
    <source>
        <dbReference type="EMBL" id="CAE7517769.1"/>
    </source>
</evidence>
<sequence length="342" mass="38288">MERRVDPEDGKAQTLDEMMLKYKGVYSKSEVAEYFKSECRLAAGDQRGPAEIDGLRHWLRETGYERSYLQIVRWCDENGAVLLEEVQENWEQIVSDLKLVQAACPTQAAGQEQAMLEVPGLAKWLEEVELEEYLEDVLEWCQEKGVRALKDIQAKWFDILQDLKLKTAKEQLPGKRVSVRVLKGKWQGSYMAQVLDVTTAGIQIRHLEDDFEETLPLDALGGGKYLLEPVDSDDEEAATSVSELLRAGQLRVDATGAGLELRWVKLGYAVDKVERQPGQADLRQGDVILAVGDSLLTGLDEDTVEERFSVAFGDGVGLVTGCLSDLMKHPVESVANEVKRFL</sequence>
<reference evidence="1" key="1">
    <citation type="submission" date="2021-02" db="EMBL/GenBank/DDBJ databases">
        <authorList>
            <person name="Dougan E. K."/>
            <person name="Rhodes N."/>
            <person name="Thang M."/>
            <person name="Chan C."/>
        </authorList>
    </citation>
    <scope>NUCLEOTIDE SEQUENCE</scope>
</reference>